<dbReference type="Proteomes" id="UP001057402">
    <property type="component" value="Chromosome 4"/>
</dbReference>
<organism evidence="1 2">
    <name type="scientific">Melastoma candidum</name>
    <dbReference type="NCBI Taxonomy" id="119954"/>
    <lineage>
        <taxon>Eukaryota</taxon>
        <taxon>Viridiplantae</taxon>
        <taxon>Streptophyta</taxon>
        <taxon>Embryophyta</taxon>
        <taxon>Tracheophyta</taxon>
        <taxon>Spermatophyta</taxon>
        <taxon>Magnoliopsida</taxon>
        <taxon>eudicotyledons</taxon>
        <taxon>Gunneridae</taxon>
        <taxon>Pentapetalae</taxon>
        <taxon>rosids</taxon>
        <taxon>malvids</taxon>
        <taxon>Myrtales</taxon>
        <taxon>Melastomataceae</taxon>
        <taxon>Melastomatoideae</taxon>
        <taxon>Melastomateae</taxon>
        <taxon>Melastoma</taxon>
    </lineage>
</organism>
<evidence type="ECO:0000313" key="2">
    <source>
        <dbReference type="Proteomes" id="UP001057402"/>
    </source>
</evidence>
<reference evidence="2" key="1">
    <citation type="journal article" date="2023" name="Front. Plant Sci.">
        <title>Chromosomal-level genome assembly of Melastoma candidum provides insights into trichome evolution.</title>
        <authorList>
            <person name="Zhong Y."/>
            <person name="Wu W."/>
            <person name="Sun C."/>
            <person name="Zou P."/>
            <person name="Liu Y."/>
            <person name="Dai S."/>
            <person name="Zhou R."/>
        </authorList>
    </citation>
    <scope>NUCLEOTIDE SEQUENCE [LARGE SCALE GENOMIC DNA]</scope>
</reference>
<proteinExistence type="predicted"/>
<keyword evidence="2" id="KW-1185">Reference proteome</keyword>
<protein>
    <submittedName>
        <fullName evidence="1">Uncharacterized protein</fullName>
    </submittedName>
</protein>
<gene>
    <name evidence="1" type="ORF">MLD38_014798</name>
</gene>
<name>A0ACB9RE13_9MYRT</name>
<accession>A0ACB9RE13</accession>
<dbReference type="EMBL" id="CM042883">
    <property type="protein sequence ID" value="KAI4377114.1"/>
    <property type="molecule type" value="Genomic_DNA"/>
</dbReference>
<evidence type="ECO:0000313" key="1">
    <source>
        <dbReference type="EMBL" id="KAI4377114.1"/>
    </source>
</evidence>
<sequence length="185" mass="19673">MALVFLVAVAFFVQAVSGNMQCEDLPTEICSFSVASSGRRCVLENYPTGDGTTRLECKTSTVSVEFLQGWIETDECVNACGLDRNAVGISSDTLLQRGFVKKLCAPGCYDNCPNIIDLYFSLALAEGGFLPEMCKSHGMNLKRAMSELSSSGDAFGSYQWIANGPSGEIIVSAPAESPAAVTISI</sequence>
<comment type="caution">
    <text evidence="1">The sequence shown here is derived from an EMBL/GenBank/DDBJ whole genome shotgun (WGS) entry which is preliminary data.</text>
</comment>